<evidence type="ECO:0000256" key="3">
    <source>
        <dbReference type="ARBA" id="ARBA00022840"/>
    </source>
</evidence>
<keyword evidence="2 4" id="KW-0547">Nucleotide-binding</keyword>
<evidence type="ECO:0000313" key="6">
    <source>
        <dbReference type="EMBL" id="UWS33136.1"/>
    </source>
</evidence>
<keyword evidence="1" id="KW-0436">Ligase</keyword>
<evidence type="ECO:0000259" key="5">
    <source>
        <dbReference type="PROSITE" id="PS50975"/>
    </source>
</evidence>
<sequence>MDTTQSHTILIVSSELDVAQAVSRLGKLYPIQHWQFIYLLEDLLGQAGEAQKREGTFIIRDFAVHAEVEAMFEQIASMYAVTAAIPNDEFAVWIAAWANDRWQLPRLTFDVAARFRDKKRMKQIAQQAGIPTAREISMDAIQQGEATFPLVLKPRSLAGSVGVRIISDASQLAAVSIAGSDEYRDMDEQQYFIESYNPQPLYQIDAVVLQGRLAFLSVGEYIGKPIDYLNECPLGYLSVTDDHLQRFWRPFTAKVLSAFDGPDGVYHIEAFGDAGEGAELLEIAFRPGSGSTIEMIQFAWGLNPDLGLVHLAAQLGLVGDVHFERQAEAYGFMMFPKRHLAEETLYVTEVALPGIDRVPTLKMHKTRHRGDIVSGEFYCHKDSLGVFVFSGDRSGVARDLKRIVEEYRVYAAPRQADCQS</sequence>
<dbReference type="GO" id="GO:0016301">
    <property type="term" value="F:kinase activity"/>
    <property type="evidence" value="ECO:0007669"/>
    <property type="project" value="UniProtKB-KW"/>
</dbReference>
<dbReference type="Proteomes" id="UP001058553">
    <property type="component" value="Chromosome"/>
</dbReference>
<keyword evidence="3 4" id="KW-0067">ATP-binding</keyword>
<reference evidence="6" key="1">
    <citation type="submission" date="2022-07" db="EMBL/GenBank/DDBJ databases">
        <title>Genetic diversity of Erwinia pyrifoliae.</title>
        <authorList>
            <person name="Park D.S."/>
            <person name="Ham H."/>
        </authorList>
    </citation>
    <scope>NUCLEOTIDE SEQUENCE</scope>
    <source>
        <strain evidence="6">CP201486</strain>
    </source>
</reference>
<dbReference type="Gene3D" id="3.30.470.20">
    <property type="entry name" value="ATP-grasp fold, B domain"/>
    <property type="match status" value="1"/>
</dbReference>
<evidence type="ECO:0000256" key="1">
    <source>
        <dbReference type="ARBA" id="ARBA00022598"/>
    </source>
</evidence>
<dbReference type="EMBL" id="CP103445">
    <property type="protein sequence ID" value="UWS33136.1"/>
    <property type="molecule type" value="Genomic_DNA"/>
</dbReference>
<feature type="domain" description="ATP-grasp" evidence="5">
    <location>
        <begin position="122"/>
        <end position="313"/>
    </location>
</feature>
<name>A0ABY5X6W4_ERWPY</name>
<dbReference type="PANTHER" id="PTHR43585:SF2">
    <property type="entry name" value="ATP-GRASP ENZYME FSQD"/>
    <property type="match status" value="1"/>
</dbReference>
<protein>
    <submittedName>
        <fullName evidence="6">Serine kinase</fullName>
    </submittedName>
</protein>
<dbReference type="InterPro" id="IPR011761">
    <property type="entry name" value="ATP-grasp"/>
</dbReference>
<dbReference type="SUPFAM" id="SSF56059">
    <property type="entry name" value="Glutathione synthetase ATP-binding domain-like"/>
    <property type="match status" value="1"/>
</dbReference>
<keyword evidence="7" id="KW-1185">Reference proteome</keyword>
<proteinExistence type="predicted"/>
<organism evidence="6 7">
    <name type="scientific">Erwinia pyrifoliae</name>
    <dbReference type="NCBI Taxonomy" id="79967"/>
    <lineage>
        <taxon>Bacteria</taxon>
        <taxon>Pseudomonadati</taxon>
        <taxon>Pseudomonadota</taxon>
        <taxon>Gammaproteobacteria</taxon>
        <taxon>Enterobacterales</taxon>
        <taxon>Erwiniaceae</taxon>
        <taxon>Erwinia</taxon>
    </lineage>
</organism>
<gene>
    <name evidence="6" type="ORF">NYP84_16295</name>
</gene>
<evidence type="ECO:0000256" key="4">
    <source>
        <dbReference type="PROSITE-ProRule" id="PRU00409"/>
    </source>
</evidence>
<dbReference type="InterPro" id="IPR052032">
    <property type="entry name" value="ATP-dep_AA_Ligase"/>
</dbReference>
<keyword evidence="6" id="KW-0418">Kinase</keyword>
<accession>A0ABY5X6W4</accession>
<dbReference type="PROSITE" id="PS50975">
    <property type="entry name" value="ATP_GRASP"/>
    <property type="match status" value="1"/>
</dbReference>
<keyword evidence="6" id="KW-0808">Transferase</keyword>
<evidence type="ECO:0000256" key="2">
    <source>
        <dbReference type="ARBA" id="ARBA00022741"/>
    </source>
</evidence>
<dbReference type="PANTHER" id="PTHR43585">
    <property type="entry name" value="FUMIPYRROLE BIOSYNTHESIS PROTEIN C"/>
    <property type="match status" value="1"/>
</dbReference>
<dbReference type="RefSeq" id="WP_259825835.1">
    <property type="nucleotide sequence ID" value="NZ_CP103445.1"/>
</dbReference>
<evidence type="ECO:0000313" key="7">
    <source>
        <dbReference type="Proteomes" id="UP001058553"/>
    </source>
</evidence>